<dbReference type="InterPro" id="IPR036388">
    <property type="entry name" value="WH-like_DNA-bd_sf"/>
</dbReference>
<dbReference type="InterPro" id="IPR036390">
    <property type="entry name" value="WH_DNA-bd_sf"/>
</dbReference>
<dbReference type="InterPro" id="IPR000835">
    <property type="entry name" value="HTH_MarR-typ"/>
</dbReference>
<dbReference type="Gene3D" id="1.10.10.10">
    <property type="entry name" value="Winged helix-like DNA-binding domain superfamily/Winged helix DNA-binding domain"/>
    <property type="match status" value="1"/>
</dbReference>
<evidence type="ECO:0000313" key="3">
    <source>
        <dbReference type="Proteomes" id="UP000602395"/>
    </source>
</evidence>
<dbReference type="InterPro" id="IPR052526">
    <property type="entry name" value="HTH-type_Bedaq_tolerance"/>
</dbReference>
<dbReference type="PANTHER" id="PTHR39515">
    <property type="entry name" value="CONSERVED PROTEIN"/>
    <property type="match status" value="1"/>
</dbReference>
<dbReference type="SMART" id="SM00347">
    <property type="entry name" value="HTH_MARR"/>
    <property type="match status" value="1"/>
</dbReference>
<dbReference type="Pfam" id="PF01047">
    <property type="entry name" value="MarR"/>
    <property type="match status" value="1"/>
</dbReference>
<organism evidence="2 3">
    <name type="scientific">Gordonia hankookensis</name>
    <dbReference type="NCBI Taxonomy" id="589403"/>
    <lineage>
        <taxon>Bacteria</taxon>
        <taxon>Bacillati</taxon>
        <taxon>Actinomycetota</taxon>
        <taxon>Actinomycetes</taxon>
        <taxon>Mycobacteriales</taxon>
        <taxon>Gordoniaceae</taxon>
        <taxon>Gordonia</taxon>
    </lineage>
</organism>
<accession>A0ABR7WL01</accession>
<dbReference type="Proteomes" id="UP000602395">
    <property type="component" value="Unassembled WGS sequence"/>
</dbReference>
<dbReference type="SUPFAM" id="SSF46785">
    <property type="entry name" value="Winged helix' DNA-binding domain"/>
    <property type="match status" value="1"/>
</dbReference>
<proteinExistence type="predicted"/>
<dbReference type="PROSITE" id="PS50995">
    <property type="entry name" value="HTH_MARR_2"/>
    <property type="match status" value="1"/>
</dbReference>
<feature type="domain" description="HTH marR-type" evidence="1">
    <location>
        <begin position="18"/>
        <end position="146"/>
    </location>
</feature>
<dbReference type="RefSeq" id="WP_190268787.1">
    <property type="nucleotide sequence ID" value="NZ_BAABAD010000005.1"/>
</dbReference>
<reference evidence="2 3" key="1">
    <citation type="submission" date="2020-09" db="EMBL/GenBank/DDBJ databases">
        <title>Novel species in genus Gordonia.</title>
        <authorList>
            <person name="Zhang G."/>
        </authorList>
    </citation>
    <scope>NUCLEOTIDE SEQUENCE [LARGE SCALE GENOMIC DNA]</scope>
    <source>
        <strain evidence="2 3">ON-33</strain>
    </source>
</reference>
<evidence type="ECO:0000313" key="2">
    <source>
        <dbReference type="EMBL" id="MBD1322469.1"/>
    </source>
</evidence>
<name>A0ABR7WL01_9ACTN</name>
<sequence length="171" mass="17738">MGVGASVGLSSAATLSDAATIHRDLIRIGRAIRARSGGGELSAGQMSALWTIAQNAPIRATELAEREGVAAPTMSRVVASLERHGMVMRTTDPRDGRVSLLAPSAEGMEHIQGASSRNSELFEMALDQLADDDRAAVERSMRILADTMCGLASPTADCPDTADSATVEGGS</sequence>
<comment type="caution">
    <text evidence="2">The sequence shown here is derived from an EMBL/GenBank/DDBJ whole genome shotgun (WGS) entry which is preliminary data.</text>
</comment>
<gene>
    <name evidence="2" type="ORF">IDF66_23055</name>
</gene>
<dbReference type="EMBL" id="JACWMS010000006">
    <property type="protein sequence ID" value="MBD1322469.1"/>
    <property type="molecule type" value="Genomic_DNA"/>
</dbReference>
<dbReference type="PANTHER" id="PTHR39515:SF2">
    <property type="entry name" value="HTH-TYPE TRANSCRIPTIONAL REGULATOR RV0880"/>
    <property type="match status" value="1"/>
</dbReference>
<evidence type="ECO:0000259" key="1">
    <source>
        <dbReference type="PROSITE" id="PS50995"/>
    </source>
</evidence>
<keyword evidence="3" id="KW-1185">Reference proteome</keyword>
<protein>
    <submittedName>
        <fullName evidence="2">MarR family transcriptional regulator</fullName>
    </submittedName>
</protein>